<dbReference type="SUPFAM" id="SSF56112">
    <property type="entry name" value="Protein kinase-like (PK-like)"/>
    <property type="match status" value="1"/>
</dbReference>
<keyword evidence="2" id="KW-0547">Nucleotide-binding</keyword>
<evidence type="ECO:0000256" key="2">
    <source>
        <dbReference type="ARBA" id="ARBA00022741"/>
    </source>
</evidence>
<dbReference type="InterPro" id="IPR008271">
    <property type="entry name" value="Ser/Thr_kinase_AS"/>
</dbReference>
<feature type="compositionally biased region" description="Low complexity" evidence="5">
    <location>
        <begin position="732"/>
        <end position="750"/>
    </location>
</feature>
<feature type="compositionally biased region" description="Basic and acidic residues" evidence="5">
    <location>
        <begin position="312"/>
        <end position="322"/>
    </location>
</feature>
<evidence type="ECO:0000256" key="3">
    <source>
        <dbReference type="ARBA" id="ARBA00022777"/>
    </source>
</evidence>
<dbReference type="EMBL" id="CDMZ01000135">
    <property type="protein sequence ID" value="CEM07644.1"/>
    <property type="molecule type" value="Genomic_DNA"/>
</dbReference>
<dbReference type="PROSITE" id="PS50011">
    <property type="entry name" value="PROTEIN_KINASE_DOM"/>
    <property type="match status" value="1"/>
</dbReference>
<dbReference type="CDD" id="cd06606">
    <property type="entry name" value="STKc_MAPKKK"/>
    <property type="match status" value="1"/>
</dbReference>
<evidence type="ECO:0000256" key="5">
    <source>
        <dbReference type="SAM" id="MobiDB-lite"/>
    </source>
</evidence>
<feature type="region of interest" description="Disordered" evidence="5">
    <location>
        <begin position="706"/>
        <end position="839"/>
    </location>
</feature>
<dbReference type="InterPro" id="IPR050538">
    <property type="entry name" value="MAP_kinase_kinase_kinase"/>
</dbReference>
<feature type="compositionally biased region" description="Basic and acidic residues" evidence="5">
    <location>
        <begin position="945"/>
        <end position="979"/>
    </location>
</feature>
<feature type="compositionally biased region" description="Basic and acidic residues" evidence="5">
    <location>
        <begin position="102"/>
        <end position="134"/>
    </location>
</feature>
<dbReference type="GO" id="GO:0004672">
    <property type="term" value="F:protein kinase activity"/>
    <property type="evidence" value="ECO:0007669"/>
    <property type="project" value="InterPro"/>
</dbReference>
<dbReference type="Pfam" id="PF00069">
    <property type="entry name" value="Pkinase"/>
    <property type="match status" value="1"/>
</dbReference>
<evidence type="ECO:0000259" key="6">
    <source>
        <dbReference type="PROSITE" id="PS50011"/>
    </source>
</evidence>
<evidence type="ECO:0000256" key="1">
    <source>
        <dbReference type="ARBA" id="ARBA00022679"/>
    </source>
</evidence>
<proteinExistence type="predicted"/>
<evidence type="ECO:0000313" key="7">
    <source>
        <dbReference type="EMBL" id="CEM07644.1"/>
    </source>
</evidence>
<feature type="compositionally biased region" description="Polar residues" evidence="5">
    <location>
        <begin position="1010"/>
        <end position="1022"/>
    </location>
</feature>
<reference evidence="7" key="1">
    <citation type="submission" date="2014-11" db="EMBL/GenBank/DDBJ databases">
        <authorList>
            <person name="Otto D Thomas"/>
            <person name="Naeem Raeece"/>
        </authorList>
    </citation>
    <scope>NUCLEOTIDE SEQUENCE</scope>
</reference>
<feature type="domain" description="Protein kinase" evidence="6">
    <location>
        <begin position="382"/>
        <end position="645"/>
    </location>
</feature>
<feature type="compositionally biased region" description="Acidic residues" evidence="5">
    <location>
        <begin position="196"/>
        <end position="207"/>
    </location>
</feature>
<organism evidence="7">
    <name type="scientific">Chromera velia CCMP2878</name>
    <dbReference type="NCBI Taxonomy" id="1169474"/>
    <lineage>
        <taxon>Eukaryota</taxon>
        <taxon>Sar</taxon>
        <taxon>Alveolata</taxon>
        <taxon>Colpodellida</taxon>
        <taxon>Chromeraceae</taxon>
        <taxon>Chromera</taxon>
    </lineage>
</organism>
<dbReference type="GO" id="GO:0005524">
    <property type="term" value="F:ATP binding"/>
    <property type="evidence" value="ECO:0007669"/>
    <property type="project" value="UniProtKB-KW"/>
</dbReference>
<name>A0A0G4F585_9ALVE</name>
<dbReference type="SMART" id="SM00220">
    <property type="entry name" value="S_TKc"/>
    <property type="match status" value="1"/>
</dbReference>
<feature type="region of interest" description="Disordered" evidence="5">
    <location>
        <begin position="1"/>
        <end position="143"/>
    </location>
</feature>
<sequence length="1022" mass="109655">MGTGNSRGSGRVFRSHSPPSQSELGNRVSPVVPPARPDVHLDGGSSNTSEFSAAFGAHWQGGREGAHARRPQPAVAWSDTSSSPSPPSSKSDPRPPPLPLDPPKDSAEKSRGTDPKQQRDENLPLDPQKEEAEKLPQQPVSLEGLLMSDNYWTLEEARHYAKWRLQRQAQKLLSHQRTRLRHALDAATARLKGEAEIEGEGEGETAEDAQPLRPPSQHHSRRRAGSSGSGTTSSHVGEIGEEVIPKGIVFFEEAFVSIFNYTQDGLCGGGKRGRLSSLPSMAGGERGGCFSGDSAVGFDPNEEGGFMQHRRPHDDEGGDGERAGPFPSQPPQREHTESVVVHDFSVNKGGFDKLYTSSDRDGAFARRRSDPNFLFGGGQAHWVPLNLIGRGTSGTVYGGLVMSVPSGGGTGPLESFSRVSTSILAVKSVSLTTRAGAAPSVLLQKLNNVCREIDLLTEEGNLNLFTELLEGGSVASLLEKFGPFSEDLTRKFTRHALRALEVVHASGVIHRDVKGQNLLVSADGRCVLSDFGTAVRLEGQEEERKKQAGSPYWMAPESIRPSEPYGRQVDIWSLGATVIEMLTGEPPFSSIKNPYRLFIHVTKQKGTPEVPESVSDACKDFLSLCFKRDPSERPNVRALLRHRFITTQNPTAKNQQRIPALLTKGSNDPTPSGIMSPISADAPPQSLSPSALAARRMSPVMGIIVTQDAGPEGQPPSGFSPPKPNSPPSEFPPSVRSFTSALSSASSTGSHVDGGAEKRREAEGRPTVGDLSPPKRRKGSMLSFTSPLGETSAVSSKSRRKSVATSGANRSSVDPEENNGGGGNTRIVISNPREWGGQDSDTAACNPLQWLWYPSTVPPTLPADIVTIPLQGEGGGQTEFLRVILVQSSAARMGNGGPEFPGSTPMHHRCLTDPSFPQNSACVPPWLLQNASTGGTPRPMTPQRQDSKQQTHHEQIAAMTPKREKSMTPRMTPRTERRRLMASGNAPLPSVQVPFSARSPDGRGGPDQSPLASRSSSLVDPS</sequence>
<protein>
    <recommendedName>
        <fullName evidence="6">Protein kinase domain-containing protein</fullName>
    </recommendedName>
</protein>
<keyword evidence="4" id="KW-0067">ATP-binding</keyword>
<feature type="compositionally biased region" description="Basic and acidic residues" evidence="5">
    <location>
        <begin position="754"/>
        <end position="764"/>
    </location>
</feature>
<feature type="region of interest" description="Disordered" evidence="5">
    <location>
        <begin position="301"/>
        <end position="337"/>
    </location>
</feature>
<keyword evidence="1" id="KW-0808">Transferase</keyword>
<dbReference type="Gene3D" id="1.10.510.10">
    <property type="entry name" value="Transferase(Phosphotransferase) domain 1"/>
    <property type="match status" value="1"/>
</dbReference>
<feature type="region of interest" description="Disordered" evidence="5">
    <location>
        <begin position="929"/>
        <end position="1022"/>
    </location>
</feature>
<dbReference type="InterPro" id="IPR000719">
    <property type="entry name" value="Prot_kinase_dom"/>
</dbReference>
<feature type="region of interest" description="Disordered" evidence="5">
    <location>
        <begin position="192"/>
        <end position="238"/>
    </location>
</feature>
<feature type="compositionally biased region" description="Pro residues" evidence="5">
    <location>
        <begin position="718"/>
        <end position="731"/>
    </location>
</feature>
<feature type="region of interest" description="Disordered" evidence="5">
    <location>
        <begin position="650"/>
        <end position="691"/>
    </location>
</feature>
<gene>
    <name evidence="7" type="ORF">Cvel_15278</name>
</gene>
<dbReference type="PANTHER" id="PTHR48016">
    <property type="entry name" value="MAP KINASE KINASE KINASE SSK2-RELATED-RELATED"/>
    <property type="match status" value="1"/>
</dbReference>
<dbReference type="VEuPathDB" id="CryptoDB:Cvel_15278"/>
<evidence type="ECO:0000256" key="4">
    <source>
        <dbReference type="ARBA" id="ARBA00022840"/>
    </source>
</evidence>
<dbReference type="InterPro" id="IPR011009">
    <property type="entry name" value="Kinase-like_dom_sf"/>
</dbReference>
<dbReference type="AlphaFoldDB" id="A0A0G4F585"/>
<keyword evidence="3" id="KW-0418">Kinase</keyword>
<feature type="compositionally biased region" description="Low complexity" evidence="5">
    <location>
        <begin position="225"/>
        <end position="235"/>
    </location>
</feature>
<dbReference type="PROSITE" id="PS00108">
    <property type="entry name" value="PROTEIN_KINASE_ST"/>
    <property type="match status" value="1"/>
</dbReference>
<dbReference type="PANTHER" id="PTHR48016:SF56">
    <property type="entry name" value="MAPKK KINASE"/>
    <property type="match status" value="1"/>
</dbReference>
<accession>A0A0G4F585</accession>